<keyword evidence="4 13" id="KW-0597">Phosphoprotein</keyword>
<dbReference type="PROSITE" id="PS50109">
    <property type="entry name" value="HIS_KIN"/>
    <property type="match status" value="1"/>
</dbReference>
<evidence type="ECO:0000259" key="15">
    <source>
        <dbReference type="PROSITE" id="PS50109"/>
    </source>
</evidence>
<dbReference type="InterPro" id="IPR003661">
    <property type="entry name" value="HisK_dim/P_dom"/>
</dbReference>
<evidence type="ECO:0000256" key="14">
    <source>
        <dbReference type="SAM" id="Phobius"/>
    </source>
</evidence>
<dbReference type="AlphaFoldDB" id="A0A6F8PR18"/>
<dbReference type="Gene3D" id="3.30.565.10">
    <property type="entry name" value="Histidine kinase-like ATPase, C-terminal domain"/>
    <property type="match status" value="1"/>
</dbReference>
<evidence type="ECO:0000256" key="9">
    <source>
        <dbReference type="ARBA" id="ARBA00022840"/>
    </source>
</evidence>
<evidence type="ECO:0000256" key="13">
    <source>
        <dbReference type="PROSITE-ProRule" id="PRU00169"/>
    </source>
</evidence>
<feature type="transmembrane region" description="Helical" evidence="14">
    <location>
        <begin position="234"/>
        <end position="256"/>
    </location>
</feature>
<keyword evidence="11" id="KW-0902">Two-component regulatory system</keyword>
<dbReference type="Proteomes" id="UP000501466">
    <property type="component" value="Chromosome"/>
</dbReference>
<dbReference type="InterPro" id="IPR004358">
    <property type="entry name" value="Sig_transdc_His_kin-like_C"/>
</dbReference>
<dbReference type="FunFam" id="1.10.287.130:FF:000004">
    <property type="entry name" value="Ethylene receptor 1"/>
    <property type="match status" value="1"/>
</dbReference>
<dbReference type="PRINTS" id="PR00344">
    <property type="entry name" value="BCTRLSENSOR"/>
</dbReference>
<proteinExistence type="predicted"/>
<evidence type="ECO:0000256" key="11">
    <source>
        <dbReference type="ARBA" id="ARBA00023012"/>
    </source>
</evidence>
<organism evidence="17 18">
    <name type="scientific">Thiosulfativibrio zosterae</name>
    <dbReference type="NCBI Taxonomy" id="2675053"/>
    <lineage>
        <taxon>Bacteria</taxon>
        <taxon>Pseudomonadati</taxon>
        <taxon>Pseudomonadota</taxon>
        <taxon>Gammaproteobacteria</taxon>
        <taxon>Thiotrichales</taxon>
        <taxon>Piscirickettsiaceae</taxon>
        <taxon>Thiosulfativibrio</taxon>
    </lineage>
</organism>
<comment type="subcellular location">
    <subcellularLocation>
        <location evidence="2">Membrane</location>
    </subcellularLocation>
</comment>
<accession>A0A6F8PR18</accession>
<feature type="domain" description="Response regulatory" evidence="16">
    <location>
        <begin position="525"/>
        <end position="644"/>
    </location>
</feature>
<dbReference type="Gene3D" id="3.40.50.2300">
    <property type="match status" value="1"/>
</dbReference>
<evidence type="ECO:0000256" key="3">
    <source>
        <dbReference type="ARBA" id="ARBA00012438"/>
    </source>
</evidence>
<dbReference type="PANTHER" id="PTHR45339">
    <property type="entry name" value="HYBRID SIGNAL TRANSDUCTION HISTIDINE KINASE J"/>
    <property type="match status" value="1"/>
</dbReference>
<dbReference type="RefSeq" id="WP_173292283.1">
    <property type="nucleotide sequence ID" value="NZ_AP021888.1"/>
</dbReference>
<dbReference type="InterPro" id="IPR003594">
    <property type="entry name" value="HATPase_dom"/>
</dbReference>
<evidence type="ECO:0000256" key="8">
    <source>
        <dbReference type="ARBA" id="ARBA00022777"/>
    </source>
</evidence>
<dbReference type="KEGG" id="tzo:THMIRHAT_23190"/>
<evidence type="ECO:0000256" key="1">
    <source>
        <dbReference type="ARBA" id="ARBA00000085"/>
    </source>
</evidence>
<evidence type="ECO:0000256" key="4">
    <source>
        <dbReference type="ARBA" id="ARBA00022553"/>
    </source>
</evidence>
<evidence type="ECO:0000256" key="7">
    <source>
        <dbReference type="ARBA" id="ARBA00022741"/>
    </source>
</evidence>
<gene>
    <name evidence="17" type="ORF">THMIRHAT_23190</name>
</gene>
<dbReference type="Pfam" id="PF02518">
    <property type="entry name" value="HATPase_c"/>
    <property type="match status" value="1"/>
</dbReference>
<dbReference type="InterPro" id="IPR036097">
    <property type="entry name" value="HisK_dim/P_sf"/>
</dbReference>
<keyword evidence="18" id="KW-1185">Reference proteome</keyword>
<dbReference type="Pfam" id="PF00072">
    <property type="entry name" value="Response_reg"/>
    <property type="match status" value="1"/>
</dbReference>
<sequence>MFTNATDHVTSTPKQLRAKLWLLLLIFVLGFSLQAGLYVSYMSYSNALDKQIANAEVQGILGNDLNHNVNSMQMQFYELTVANNVKHRESILKKIDDEIAKIHHLVALLEKGGDFTHVISLNLPDKDDLSLALSYNPIQNSQYNILRIDLIPKLKSIRLKAQEISDSLSLMYDLIDEEAKSDLLAQRIQQNKMLLKQSVPMFDRLQENTNRVVYEQVQYLQTLKAQVKAEKHQYLLRYIGLSLMVIVLGLMFFYWISQHIQQMAQELDVEKDRALQATESKSNFLANMSHEIRTPLNAIVGFIQLLRAKETDPEKMTYLKTIEQSSHGLVAIINDILDFSKIESNKLDLDKVDFETFEAFNSTAELFKAHASQKNITLEVDIAANLPPVLHSDSLRLKQIMNNLLSNAIKFTEPGKTVFLNISYPQDKQLKIEVIDQGIGISPDQQSKIFEAFSQAEASTTRKYGGTGLGLAICARLVEMLGGQLKVESEVGKGSCFYFEIPIDIGQPIAQVQAPMAAPETFHGHLLLVEDNKTNQLLMSAILRKLKLTFDIANDGVEAIDAVQQQQYDLILMDENMPNMNGIVASGHIRQYEQQNHLKHTPIIALTANAMKGDRERFLAAGMDEYLSKPLNIALLKQHLSTFLAPAPENV</sequence>
<reference evidence="18" key="1">
    <citation type="submission" date="2019-11" db="EMBL/GenBank/DDBJ databases">
        <title>Isolation and characterization of two novel species in the genus Thiomicrorhabdus.</title>
        <authorList>
            <person name="Mochizuki J."/>
            <person name="Kojima H."/>
            <person name="Fukui M."/>
        </authorList>
    </citation>
    <scope>NUCLEOTIDE SEQUENCE [LARGE SCALE GENOMIC DNA]</scope>
    <source>
        <strain evidence="18">AkT22</strain>
    </source>
</reference>
<dbReference type="SUPFAM" id="SSF55874">
    <property type="entry name" value="ATPase domain of HSP90 chaperone/DNA topoisomerase II/histidine kinase"/>
    <property type="match status" value="1"/>
</dbReference>
<dbReference type="InterPro" id="IPR005467">
    <property type="entry name" value="His_kinase_dom"/>
</dbReference>
<keyword evidence="5" id="KW-0808">Transferase</keyword>
<dbReference type="EMBL" id="AP021888">
    <property type="protein sequence ID" value="BBP44573.1"/>
    <property type="molecule type" value="Genomic_DNA"/>
</dbReference>
<feature type="modified residue" description="4-aspartylphosphate" evidence="13">
    <location>
        <position position="574"/>
    </location>
</feature>
<dbReference type="SMART" id="SM00387">
    <property type="entry name" value="HATPase_c"/>
    <property type="match status" value="1"/>
</dbReference>
<evidence type="ECO:0000256" key="10">
    <source>
        <dbReference type="ARBA" id="ARBA00022989"/>
    </source>
</evidence>
<evidence type="ECO:0000256" key="2">
    <source>
        <dbReference type="ARBA" id="ARBA00004370"/>
    </source>
</evidence>
<dbReference type="SUPFAM" id="SSF52172">
    <property type="entry name" value="CheY-like"/>
    <property type="match status" value="1"/>
</dbReference>
<dbReference type="PANTHER" id="PTHR45339:SF1">
    <property type="entry name" value="HYBRID SIGNAL TRANSDUCTION HISTIDINE KINASE J"/>
    <property type="match status" value="1"/>
</dbReference>
<dbReference type="SMART" id="SM00448">
    <property type="entry name" value="REC"/>
    <property type="match status" value="1"/>
</dbReference>
<evidence type="ECO:0000256" key="12">
    <source>
        <dbReference type="ARBA" id="ARBA00023136"/>
    </source>
</evidence>
<evidence type="ECO:0000313" key="17">
    <source>
        <dbReference type="EMBL" id="BBP44573.1"/>
    </source>
</evidence>
<keyword evidence="6 14" id="KW-0812">Transmembrane</keyword>
<protein>
    <recommendedName>
        <fullName evidence="3">histidine kinase</fullName>
        <ecNumber evidence="3">2.7.13.3</ecNumber>
    </recommendedName>
</protein>
<dbReference type="InterPro" id="IPR001789">
    <property type="entry name" value="Sig_transdc_resp-reg_receiver"/>
</dbReference>
<evidence type="ECO:0000256" key="5">
    <source>
        <dbReference type="ARBA" id="ARBA00022679"/>
    </source>
</evidence>
<feature type="transmembrane region" description="Helical" evidence="14">
    <location>
        <begin position="20"/>
        <end position="41"/>
    </location>
</feature>
<dbReference type="Gene3D" id="1.10.287.130">
    <property type="match status" value="1"/>
</dbReference>
<dbReference type="CDD" id="cd17546">
    <property type="entry name" value="REC_hyHK_CKI1_RcsC-like"/>
    <property type="match status" value="1"/>
</dbReference>
<dbReference type="InterPro" id="IPR036890">
    <property type="entry name" value="HATPase_C_sf"/>
</dbReference>
<dbReference type="GO" id="GO:0000155">
    <property type="term" value="F:phosphorelay sensor kinase activity"/>
    <property type="evidence" value="ECO:0007669"/>
    <property type="project" value="InterPro"/>
</dbReference>
<dbReference type="PROSITE" id="PS50110">
    <property type="entry name" value="RESPONSE_REGULATORY"/>
    <property type="match status" value="1"/>
</dbReference>
<dbReference type="EC" id="2.7.13.3" evidence="3"/>
<keyword evidence="8" id="KW-0418">Kinase</keyword>
<dbReference type="SMART" id="SM00388">
    <property type="entry name" value="HisKA"/>
    <property type="match status" value="1"/>
</dbReference>
<dbReference type="GO" id="GO:0005524">
    <property type="term" value="F:ATP binding"/>
    <property type="evidence" value="ECO:0007669"/>
    <property type="project" value="UniProtKB-KW"/>
</dbReference>
<keyword evidence="12 14" id="KW-0472">Membrane</keyword>
<dbReference type="CDD" id="cd00082">
    <property type="entry name" value="HisKA"/>
    <property type="match status" value="1"/>
</dbReference>
<dbReference type="SUPFAM" id="SSF47384">
    <property type="entry name" value="Homodimeric domain of signal transducing histidine kinase"/>
    <property type="match status" value="1"/>
</dbReference>
<dbReference type="GO" id="GO:0016020">
    <property type="term" value="C:membrane"/>
    <property type="evidence" value="ECO:0007669"/>
    <property type="project" value="UniProtKB-SubCell"/>
</dbReference>
<keyword evidence="10 14" id="KW-1133">Transmembrane helix</keyword>
<evidence type="ECO:0000313" key="18">
    <source>
        <dbReference type="Proteomes" id="UP000501466"/>
    </source>
</evidence>
<feature type="domain" description="Histidine kinase" evidence="15">
    <location>
        <begin position="287"/>
        <end position="505"/>
    </location>
</feature>
<evidence type="ECO:0000256" key="6">
    <source>
        <dbReference type="ARBA" id="ARBA00022692"/>
    </source>
</evidence>
<dbReference type="FunFam" id="3.30.565.10:FF:000010">
    <property type="entry name" value="Sensor histidine kinase RcsC"/>
    <property type="match status" value="1"/>
</dbReference>
<keyword evidence="7" id="KW-0547">Nucleotide-binding</keyword>
<comment type="catalytic activity">
    <reaction evidence="1">
        <text>ATP + protein L-histidine = ADP + protein N-phospho-L-histidine.</text>
        <dbReference type="EC" id="2.7.13.3"/>
    </reaction>
</comment>
<evidence type="ECO:0000259" key="16">
    <source>
        <dbReference type="PROSITE" id="PS50110"/>
    </source>
</evidence>
<keyword evidence="9" id="KW-0067">ATP-binding</keyword>
<dbReference type="InterPro" id="IPR011006">
    <property type="entry name" value="CheY-like_superfamily"/>
</dbReference>
<dbReference type="CDD" id="cd16922">
    <property type="entry name" value="HATPase_EvgS-ArcB-TorS-like"/>
    <property type="match status" value="1"/>
</dbReference>
<name>A0A6F8PR18_9GAMM</name>
<dbReference type="Pfam" id="PF00512">
    <property type="entry name" value="HisKA"/>
    <property type="match status" value="1"/>
</dbReference>